<protein>
    <submittedName>
        <fullName evidence="1">Uncharacterized protein</fullName>
    </submittedName>
</protein>
<evidence type="ECO:0000313" key="1">
    <source>
        <dbReference type="EMBL" id="CAL1587436.1"/>
    </source>
</evidence>
<dbReference type="Proteomes" id="UP001497482">
    <property type="component" value="Chromosome 18"/>
</dbReference>
<organism evidence="1 2">
    <name type="scientific">Knipowitschia caucasica</name>
    <name type="common">Caucasian dwarf goby</name>
    <name type="synonym">Pomatoschistus caucasicus</name>
    <dbReference type="NCBI Taxonomy" id="637954"/>
    <lineage>
        <taxon>Eukaryota</taxon>
        <taxon>Metazoa</taxon>
        <taxon>Chordata</taxon>
        <taxon>Craniata</taxon>
        <taxon>Vertebrata</taxon>
        <taxon>Euteleostomi</taxon>
        <taxon>Actinopterygii</taxon>
        <taxon>Neopterygii</taxon>
        <taxon>Teleostei</taxon>
        <taxon>Neoteleostei</taxon>
        <taxon>Acanthomorphata</taxon>
        <taxon>Gobiaria</taxon>
        <taxon>Gobiiformes</taxon>
        <taxon>Gobioidei</taxon>
        <taxon>Gobiidae</taxon>
        <taxon>Gobiinae</taxon>
        <taxon>Knipowitschia</taxon>
    </lineage>
</organism>
<gene>
    <name evidence="1" type="ORF">KC01_LOCUS17396</name>
</gene>
<dbReference type="AlphaFoldDB" id="A0AAV2KE62"/>
<evidence type="ECO:0000313" key="2">
    <source>
        <dbReference type="Proteomes" id="UP001497482"/>
    </source>
</evidence>
<sequence length="160" mass="16785">MRRSPRLLITTRGAVTHDRCLHLQVCGEGAAGGGSLIGAWIDEAKRALSLQPSQCSSNIHSSHFSIDPGVVTCSVLFSVALSPLGAVRNLRTPATVPPPARHGGDTALNGLCHVIQPAAVNYLAIDPGLFHGRQSIPRRCPDSANAQSCRVHAARATATK</sequence>
<proteinExistence type="predicted"/>
<reference evidence="1 2" key="1">
    <citation type="submission" date="2024-04" db="EMBL/GenBank/DDBJ databases">
        <authorList>
            <person name="Waldvogel A.-M."/>
            <person name="Schoenle A."/>
        </authorList>
    </citation>
    <scope>NUCLEOTIDE SEQUENCE [LARGE SCALE GENOMIC DNA]</scope>
</reference>
<dbReference type="EMBL" id="OZ035840">
    <property type="protein sequence ID" value="CAL1587436.1"/>
    <property type="molecule type" value="Genomic_DNA"/>
</dbReference>
<name>A0AAV2KE62_KNICA</name>
<keyword evidence="2" id="KW-1185">Reference proteome</keyword>
<accession>A0AAV2KE62</accession>